<feature type="domain" description="Surface lipoprotein assembly modifier C-terminal" evidence="3">
    <location>
        <begin position="176"/>
        <end position="455"/>
    </location>
</feature>
<dbReference type="Proteomes" id="UP000284395">
    <property type="component" value="Unassembled WGS sequence"/>
</dbReference>
<comment type="caution">
    <text evidence="4">The sequence shown here is derived from an EMBL/GenBank/DDBJ whole genome shotgun (WGS) entry which is preliminary data.</text>
</comment>
<dbReference type="InterPro" id="IPR007655">
    <property type="entry name" value="Slam_C"/>
</dbReference>
<evidence type="ECO:0000313" key="4">
    <source>
        <dbReference type="EMBL" id="RKF22442.1"/>
    </source>
</evidence>
<proteinExistence type="predicted"/>
<dbReference type="Pfam" id="PF14559">
    <property type="entry name" value="TPR_19"/>
    <property type="match status" value="1"/>
</dbReference>
<dbReference type="InterPro" id="IPR019734">
    <property type="entry name" value="TPR_rpt"/>
</dbReference>
<evidence type="ECO:0000256" key="2">
    <source>
        <dbReference type="SAM" id="SignalP"/>
    </source>
</evidence>
<evidence type="ECO:0000256" key="1">
    <source>
        <dbReference type="PROSITE-ProRule" id="PRU00339"/>
    </source>
</evidence>
<feature type="repeat" description="TPR" evidence="1">
    <location>
        <begin position="85"/>
        <end position="118"/>
    </location>
</feature>
<name>A0A420EP41_9SPHN</name>
<dbReference type="InterPro" id="IPR011990">
    <property type="entry name" value="TPR-like_helical_dom_sf"/>
</dbReference>
<evidence type="ECO:0000259" key="3">
    <source>
        <dbReference type="Pfam" id="PF04575"/>
    </source>
</evidence>
<dbReference type="AlphaFoldDB" id="A0A420EP41"/>
<protein>
    <submittedName>
        <fullName evidence="4">DUF560 domain-containing protein</fullName>
    </submittedName>
</protein>
<dbReference type="RefSeq" id="WP_120323641.1">
    <property type="nucleotide sequence ID" value="NZ_RAPF01000002.1"/>
</dbReference>
<dbReference type="PROSITE" id="PS50005">
    <property type="entry name" value="TPR"/>
    <property type="match status" value="1"/>
</dbReference>
<keyword evidence="2" id="KW-0732">Signal</keyword>
<feature type="chain" id="PRO_5019327322" evidence="2">
    <location>
        <begin position="20"/>
        <end position="455"/>
    </location>
</feature>
<reference evidence="4 5" key="1">
    <citation type="submission" date="2018-09" db="EMBL/GenBank/DDBJ databases">
        <title>Altererythrobacter spongiae sp. nov., isolated from a marine sponge.</title>
        <authorList>
            <person name="Zhuang L."/>
            <person name="Luo L."/>
        </authorList>
    </citation>
    <scope>NUCLEOTIDE SEQUENCE [LARGE SCALE GENOMIC DNA]</scope>
    <source>
        <strain evidence="4 5">HN-Y73</strain>
    </source>
</reference>
<dbReference type="Pfam" id="PF04575">
    <property type="entry name" value="SlipAM"/>
    <property type="match status" value="1"/>
</dbReference>
<dbReference type="EMBL" id="RAPF01000002">
    <property type="protein sequence ID" value="RKF22442.1"/>
    <property type="molecule type" value="Genomic_DNA"/>
</dbReference>
<sequence length="455" mass="49772">MALFSILLFGAASASGAGAAPDELPPTTASLPLSELQCADAAPCETVSPARLFAFAERLVKVGRLDAAEQVLRALIANRNLNVRSEARFRLGNLLANSGDLEGASKTYRRLLDEKPDATPVRLELARVLALSGHEDAARRQLERASSAGLPDDVAALVDRYSLALRSRQKFGGGFQLGFAPDSNINRATSDSTVSVGSVPVELDEDAQAQSGLGVTLAGNAFLRIPLTDDANLLTNLSAGANIYGESQFNDISTSISIGPELLRGRSRFRPQLVASKRWFGNRAYSTSYGGRLNWRRQLDASSQAELDAIVLRYDYDQNDGLDGYLVSGVLHYERALSSRLYGRLGFRIDRQDTRDPAYATWTVGADMLLSREIGRQSIFTLLSYHRISADAAFQLPPTRRDDKLFEASGGILLRSLSFNGLAPAVRLRWTQSHSPVFFYDYSRLRAEISLTRDF</sequence>
<organism evidence="4 5">
    <name type="scientific">Altericroceibacterium spongiae</name>
    <dbReference type="NCBI Taxonomy" id="2320269"/>
    <lineage>
        <taxon>Bacteria</taxon>
        <taxon>Pseudomonadati</taxon>
        <taxon>Pseudomonadota</taxon>
        <taxon>Alphaproteobacteria</taxon>
        <taxon>Sphingomonadales</taxon>
        <taxon>Erythrobacteraceae</taxon>
        <taxon>Altericroceibacterium</taxon>
    </lineage>
</organism>
<dbReference type="OrthoDB" id="6116449at2"/>
<accession>A0A420EP41</accession>
<keyword evidence="1" id="KW-0802">TPR repeat</keyword>
<feature type="signal peptide" evidence="2">
    <location>
        <begin position="1"/>
        <end position="19"/>
    </location>
</feature>
<dbReference type="Gene3D" id="1.25.40.10">
    <property type="entry name" value="Tetratricopeptide repeat domain"/>
    <property type="match status" value="1"/>
</dbReference>
<keyword evidence="5" id="KW-1185">Reference proteome</keyword>
<gene>
    <name evidence="4" type="ORF">D6851_04225</name>
</gene>
<dbReference type="SUPFAM" id="SSF48452">
    <property type="entry name" value="TPR-like"/>
    <property type="match status" value="1"/>
</dbReference>
<evidence type="ECO:0000313" key="5">
    <source>
        <dbReference type="Proteomes" id="UP000284395"/>
    </source>
</evidence>